<evidence type="ECO:0000256" key="5">
    <source>
        <dbReference type="ARBA" id="ARBA00022946"/>
    </source>
</evidence>
<evidence type="ECO:0000256" key="2">
    <source>
        <dbReference type="ARBA" id="ARBA00007472"/>
    </source>
</evidence>
<keyword evidence="9 12" id="KW-0472">Membrane</keyword>
<dbReference type="EMBL" id="HBIN01018070">
    <property type="protein sequence ID" value="CAE0443730.1"/>
    <property type="molecule type" value="Transcribed_RNA"/>
</dbReference>
<dbReference type="Pfam" id="PF05546">
    <property type="entry name" value="She9_MDM33"/>
    <property type="match status" value="1"/>
</dbReference>
<keyword evidence="6 12" id="KW-1133">Transmembrane helix</keyword>
<dbReference type="PANTHER" id="PTHR31961">
    <property type="entry name" value="SENSITIVE TO HIGH EXPRESSION PROTEIN 9, MITOCHONDRIAL"/>
    <property type="match status" value="1"/>
</dbReference>
<evidence type="ECO:0000256" key="8">
    <source>
        <dbReference type="ARBA" id="ARBA00023128"/>
    </source>
</evidence>
<dbReference type="AlphaFoldDB" id="A0A7S3V0M5"/>
<organism evidence="13">
    <name type="scientific">Aplanochytrium stocchinoi</name>
    <dbReference type="NCBI Taxonomy" id="215587"/>
    <lineage>
        <taxon>Eukaryota</taxon>
        <taxon>Sar</taxon>
        <taxon>Stramenopiles</taxon>
        <taxon>Bigyra</taxon>
        <taxon>Labyrinthulomycetes</taxon>
        <taxon>Thraustochytrida</taxon>
        <taxon>Thraustochytriidae</taxon>
        <taxon>Aplanochytrium</taxon>
    </lineage>
</organism>
<protein>
    <recommendedName>
        <fullName evidence="14">Sensitive to high expression protein 9, mitochondrial</fullName>
    </recommendedName>
</protein>
<evidence type="ECO:0000256" key="12">
    <source>
        <dbReference type="SAM" id="Phobius"/>
    </source>
</evidence>
<proteinExistence type="inferred from homology"/>
<keyword evidence="4" id="KW-0999">Mitochondrion inner membrane</keyword>
<keyword evidence="7 11" id="KW-0175">Coiled coil</keyword>
<keyword evidence="3 12" id="KW-0812">Transmembrane</keyword>
<reference evidence="13" key="1">
    <citation type="submission" date="2021-01" db="EMBL/GenBank/DDBJ databases">
        <authorList>
            <person name="Corre E."/>
            <person name="Pelletier E."/>
            <person name="Niang G."/>
            <person name="Scheremetjew M."/>
            <person name="Finn R."/>
            <person name="Kale V."/>
            <person name="Holt S."/>
            <person name="Cochrane G."/>
            <person name="Meng A."/>
            <person name="Brown T."/>
            <person name="Cohen L."/>
        </authorList>
    </citation>
    <scope>NUCLEOTIDE SEQUENCE</scope>
    <source>
        <strain evidence="13">GSBS06</strain>
    </source>
</reference>
<evidence type="ECO:0000256" key="11">
    <source>
        <dbReference type="SAM" id="Coils"/>
    </source>
</evidence>
<sequence length="285" mass="33505">MPLLSTHWRHLVVRPSSPRKGFSRSVSWARITDITNRLTAYDTVECAKALVGEADREYIDARTERKTLSCQYQNSLEERHKLQQSINSLLHRKQNWSSIELLEFTDLCQKEHTIEQKEMSLKSKLQQAEYKLEEAHSQYMNALRDHYHEEQIWSEKGRRMSTYVTWGLFLFNSCLFIVSIAYVEPKKRQAIVEKVTDNIIHLHTERTAALMEKHEKNVERMLKHRSDENQIGKELQRHEERNVQAKFNPSESVQETFVPNEKPTLTALVSFSTLVLVLVLNTVKR</sequence>
<evidence type="ECO:0008006" key="14">
    <source>
        <dbReference type="Google" id="ProtNLM"/>
    </source>
</evidence>
<evidence type="ECO:0000256" key="3">
    <source>
        <dbReference type="ARBA" id="ARBA00022692"/>
    </source>
</evidence>
<dbReference type="InterPro" id="IPR008839">
    <property type="entry name" value="MDM33_fungi"/>
</dbReference>
<keyword evidence="8" id="KW-0496">Mitochondrion</keyword>
<evidence type="ECO:0000313" key="13">
    <source>
        <dbReference type="EMBL" id="CAE0443730.1"/>
    </source>
</evidence>
<evidence type="ECO:0000256" key="9">
    <source>
        <dbReference type="ARBA" id="ARBA00023136"/>
    </source>
</evidence>
<evidence type="ECO:0000256" key="1">
    <source>
        <dbReference type="ARBA" id="ARBA00004273"/>
    </source>
</evidence>
<dbReference type="PANTHER" id="PTHR31961:SF3">
    <property type="entry name" value="SENSITIVE TO HIGH EXPRESSION PROTEIN 9, MITOCHONDRIAL"/>
    <property type="match status" value="1"/>
</dbReference>
<accession>A0A7S3V0M5</accession>
<gene>
    <name evidence="13" type="ORF">ASTO00021_LOCUS13788</name>
</gene>
<feature type="coiled-coil region" evidence="11">
    <location>
        <begin position="118"/>
        <end position="145"/>
    </location>
</feature>
<comment type="similarity">
    <text evidence="2">Belongs to the SHE9 family.</text>
</comment>
<feature type="transmembrane region" description="Helical" evidence="12">
    <location>
        <begin position="265"/>
        <end position="283"/>
    </location>
</feature>
<comment type="function">
    <text evidence="10">Required for the maintenance of the structure of the mitochondrial inner membrane. Involved in mitochondrial morphology. Causes growth arrest when highly overexpressed.</text>
</comment>
<evidence type="ECO:0000256" key="7">
    <source>
        <dbReference type="ARBA" id="ARBA00023054"/>
    </source>
</evidence>
<evidence type="ECO:0000256" key="10">
    <source>
        <dbReference type="ARBA" id="ARBA00024807"/>
    </source>
</evidence>
<keyword evidence="5" id="KW-0809">Transit peptide</keyword>
<dbReference type="GO" id="GO:0005743">
    <property type="term" value="C:mitochondrial inner membrane"/>
    <property type="evidence" value="ECO:0007669"/>
    <property type="project" value="UniProtKB-SubCell"/>
</dbReference>
<evidence type="ECO:0000256" key="6">
    <source>
        <dbReference type="ARBA" id="ARBA00022989"/>
    </source>
</evidence>
<feature type="transmembrane region" description="Helical" evidence="12">
    <location>
        <begin position="163"/>
        <end position="183"/>
    </location>
</feature>
<comment type="subcellular location">
    <subcellularLocation>
        <location evidence="1">Mitochondrion inner membrane</location>
    </subcellularLocation>
</comment>
<name>A0A7S3V0M5_9STRA</name>
<evidence type="ECO:0000256" key="4">
    <source>
        <dbReference type="ARBA" id="ARBA00022792"/>
    </source>
</evidence>